<keyword evidence="2" id="KW-1185">Reference proteome</keyword>
<dbReference type="EMBL" id="JARBHB010000012">
    <property type="protein sequence ID" value="KAJ8871048.1"/>
    <property type="molecule type" value="Genomic_DNA"/>
</dbReference>
<name>A0ABQ9GGG4_9NEOP</name>
<evidence type="ECO:0008006" key="3">
    <source>
        <dbReference type="Google" id="ProtNLM"/>
    </source>
</evidence>
<organism evidence="1 2">
    <name type="scientific">Dryococelus australis</name>
    <dbReference type="NCBI Taxonomy" id="614101"/>
    <lineage>
        <taxon>Eukaryota</taxon>
        <taxon>Metazoa</taxon>
        <taxon>Ecdysozoa</taxon>
        <taxon>Arthropoda</taxon>
        <taxon>Hexapoda</taxon>
        <taxon>Insecta</taxon>
        <taxon>Pterygota</taxon>
        <taxon>Neoptera</taxon>
        <taxon>Polyneoptera</taxon>
        <taxon>Phasmatodea</taxon>
        <taxon>Verophasmatodea</taxon>
        <taxon>Anareolatae</taxon>
        <taxon>Phasmatidae</taxon>
        <taxon>Eurycanthinae</taxon>
        <taxon>Dryococelus</taxon>
    </lineage>
</organism>
<dbReference type="Proteomes" id="UP001159363">
    <property type="component" value="Chromosome 11"/>
</dbReference>
<protein>
    <recommendedName>
        <fullName evidence="3">Polyprotein</fullName>
    </recommendedName>
</protein>
<gene>
    <name evidence="1" type="ORF">PR048_027352</name>
</gene>
<evidence type="ECO:0000313" key="1">
    <source>
        <dbReference type="EMBL" id="KAJ8871048.1"/>
    </source>
</evidence>
<reference evidence="1 2" key="1">
    <citation type="submission" date="2023-02" db="EMBL/GenBank/DDBJ databases">
        <title>LHISI_Scaffold_Assembly.</title>
        <authorList>
            <person name="Stuart O.P."/>
            <person name="Cleave R."/>
            <person name="Magrath M.J.L."/>
            <person name="Mikheyev A.S."/>
        </authorList>
    </citation>
    <scope>NUCLEOTIDE SEQUENCE [LARGE SCALE GENOMIC DNA]</scope>
    <source>
        <strain evidence="1">Daus_M_001</strain>
        <tissue evidence="1">Leg muscle</tissue>
    </source>
</reference>
<accession>A0ABQ9GGG4</accession>
<evidence type="ECO:0000313" key="2">
    <source>
        <dbReference type="Proteomes" id="UP001159363"/>
    </source>
</evidence>
<proteinExistence type="predicted"/>
<sequence>MVLSATMVAHACAGNTLDTDAGRQQEEETNTVVTTRKRYRGSEETSCPGRNKGQAFTSWRVKVGGNFLVAVLRGWGGGHCHINLASLQTRVSRSRHGVQRSGHSGVGGRRGALWDVVCEEDPLYETNNQALTWLYSHPRQVGNTGRWIALLNRFRFNIVHIKGKNNVVADCLSRVCGETDYENMAAVPGLEDKLNKGCCVLIRTMAEMLTDFHTWQREDQECSKIREQIEHRDVSAYRAPTIPVKDFKTRRSLQHGRGVRSCLLTCSEDRTVMSADWYCGYLPECIRSQIEFRTTMVQPDLSHGRSAWLMNPRDFLVSSYELQAVLLTIGSMFPAPPPSHHPHARDVEAPWRGRGGDVEAPWRGRGGVAALAIDGDIPPPDANETQPSLGNYTKRLAHRIRWSSAGIQGRRKRDIPEKTRRLAASSGTIPTCENLGAARPGIGLAGGEQSNRSAAAASQLSWNTVTVRPVRVVVVYSTDARVKQVRRRRQCLHGSDVLVATQSKLFTSCELRTRESTSLRVIRHHVLGITLVLTAAPGTSRRRKRYSFCNWSLTSAAATGRAVIDQ</sequence>
<comment type="caution">
    <text evidence="1">The sequence shown here is derived from an EMBL/GenBank/DDBJ whole genome shotgun (WGS) entry which is preliminary data.</text>
</comment>